<feature type="domain" description="VWFD" evidence="6">
    <location>
        <begin position="858"/>
        <end position="1037"/>
    </location>
</feature>
<dbReference type="InterPro" id="IPR002919">
    <property type="entry name" value="TIL_dom"/>
</dbReference>
<dbReference type="SMART" id="SM00215">
    <property type="entry name" value="VWC_out"/>
    <property type="match status" value="6"/>
</dbReference>
<feature type="domain" description="VWFD" evidence="6">
    <location>
        <begin position="469"/>
        <end position="649"/>
    </location>
</feature>
<evidence type="ECO:0000256" key="4">
    <source>
        <dbReference type="ARBA" id="ARBA00023157"/>
    </source>
</evidence>
<dbReference type="Proteomes" id="UP000515156">
    <property type="component" value="Chromosome 8"/>
</dbReference>
<dbReference type="Pfam" id="PF00094">
    <property type="entry name" value="VWD"/>
    <property type="match status" value="7"/>
</dbReference>
<dbReference type="InterPro" id="IPR001846">
    <property type="entry name" value="VWF_type-D"/>
</dbReference>
<gene>
    <name evidence="8" type="primary">LOC115476807</name>
</gene>
<dbReference type="InterPro" id="IPR001007">
    <property type="entry name" value="VWF_dom"/>
</dbReference>
<dbReference type="InterPro" id="IPR036084">
    <property type="entry name" value="Ser_inhib-like_sf"/>
</dbReference>
<feature type="domain" description="VWFD" evidence="6">
    <location>
        <begin position="1244"/>
        <end position="1431"/>
    </location>
</feature>
<dbReference type="Pfam" id="PF17517">
    <property type="entry name" value="IgGFc_binding"/>
    <property type="match status" value="1"/>
</dbReference>
<dbReference type="PROSITE" id="PS51233">
    <property type="entry name" value="VWFD"/>
    <property type="match status" value="7"/>
</dbReference>
<name>A0A6P7YPQ5_9AMPH</name>
<dbReference type="SMART" id="SM00832">
    <property type="entry name" value="C8"/>
    <property type="match status" value="6"/>
</dbReference>
<keyword evidence="3" id="KW-0677">Repeat</keyword>
<dbReference type="GO" id="GO:0031012">
    <property type="term" value="C:extracellular matrix"/>
    <property type="evidence" value="ECO:0007669"/>
    <property type="project" value="TreeGrafter"/>
</dbReference>
<protein>
    <submittedName>
        <fullName evidence="8">IgGFc-binding protein-like</fullName>
    </submittedName>
</protein>
<dbReference type="FunFam" id="2.10.25.10:FF:000153">
    <property type="entry name" value="MUC5B isoform 1"/>
    <property type="match status" value="1"/>
</dbReference>
<evidence type="ECO:0000313" key="8">
    <source>
        <dbReference type="RefSeq" id="XP_030069242.1"/>
    </source>
</evidence>
<keyword evidence="5" id="KW-0325">Glycoprotein</keyword>
<dbReference type="KEGG" id="muo:115476807"/>
<feature type="domain" description="VWFD" evidence="6">
    <location>
        <begin position="2447"/>
        <end position="2627"/>
    </location>
</feature>
<dbReference type="InterPro" id="IPR050780">
    <property type="entry name" value="Mucin_vWF_Thrombospondin_sf"/>
</dbReference>
<dbReference type="RefSeq" id="XP_030069242.1">
    <property type="nucleotide sequence ID" value="XM_030213382.1"/>
</dbReference>
<dbReference type="CDD" id="cd19941">
    <property type="entry name" value="TIL"/>
    <property type="match status" value="6"/>
</dbReference>
<dbReference type="PANTHER" id="PTHR11339:SF244">
    <property type="entry name" value="IGGFC-BINDING PROTEIN"/>
    <property type="match status" value="1"/>
</dbReference>
<keyword evidence="7" id="KW-1185">Reference proteome</keyword>
<evidence type="ECO:0000256" key="1">
    <source>
        <dbReference type="ARBA" id="ARBA00004613"/>
    </source>
</evidence>
<evidence type="ECO:0000256" key="5">
    <source>
        <dbReference type="ARBA" id="ARBA00023180"/>
    </source>
</evidence>
<sequence length="3012" mass="332689">MIFSDYLLDTCSAGPLGQEFITAFMQNFRANSGQPNFVLYVSAYSSSTTIQISVNGDSFRKELNINNQQTVPVQIPVPEMSGSGLFSRSVIISANEDISLLSMNNESASADIAVVYPVNQLGTQYYILTPAEGPPESFTEFVIVAYKNPTRVTVFLTGAVNFQNQTYTSGSQLIINLEPHHAVQLLSKDDLSGTRVVSNQPVAVLSGNTCASKNTFCNHVYEQLLPVLNWSTTFIVPPLSFQTKYDLVYVVASQNTKVNYQFGSSHETKSLKAGQVLKLQVQMPNPLYLSASAGVQILFLGTGGKKGSLSYDTFLITIPGISEYCASYNIYEEDEFQNYAIIVAKTSAAANITFDKQPLTTVQWMQVPGTEYSWGEYSFSTNLNSHLVEHPSVPFGLLNIGISKNNAYGTEAICRSELNLLFTGQLSNGVAIYEIGSNQRPVCSRLKCRKMEVCKILQGAPVCVPVTDAVCWAWGNPHYHTFDGRNYDFQGTCSYILSKTCGPDATLPTFNIETINEKRGSTQVSYTSSVSVQVYGYNITAVRSQYGRVTVNNQLSLLPVVLNEGKLQIFQSGGTVVIQTAFNLSVYYDWNVFLKVHISSSFFENLCGLCGNYNGYTNDEFMTQSGLVVAKVTDFGKSWQVDGSDSTCSNDCNGECKICPLKDKRKYESETSCGLITKTADGPFQRCHVKIKPEVYKDNCVFDMCLYDGYSQILCQALKAYADACRSENITVYEWRKIARCPMQCPENSQYKICGSGCPATCNDTMVKCTEPCLETCECKKGFVMSEGKCILESSCGCFFEGHLYRPNEKFWPDENCRRQCRCNPNTRKITCKITKCRATEKCDIVDSIRGCHPISFGTCSASGDPHYTTFDGVKYNFQGTCVYLFTGLCNISEDLVDFKVLVENENRAHKMVSYTKVIHVKVFSVEISFSKLYADRVMLNGVLINMPYAMPTGELSIYKSGWYAVLETNFGLRVTYNGESRVTVTVPGTYAGAVCGLCGNFNGNQRDEFIMKDGSATTHSNIFGKSWKVKDIQGCSSGTEDNCIGLMDIEQQQRKSGRECGLIIAKDSPFRECHDKVNPEDYFQDCVFDFCAYKGRQDIICQMIASYVVACQDIGINIYSWRSAQFCSPSCPENSHYEVCATDCARTCYSFTLSVSCSSTCKEGCVCDAEFVLSGNQCISLGQCGCVYNSTYYNSGEVFYPECSQECTCTTGGMVECKAFSCQANEECMVKDGVPKCHPVDSAICSIAGDPHYHSFDGVTFDFQGNCTYILAKACLGDNSTLVTFSINVRNEKWGNGRVSVTRSVTLEVYSYTLVLQQKKTALIMLFVFLKVDGILNNLPITLEDGKIRVYQYGVNAIVKTDFGLKVSYDLGYHVIVTIPGNYKGQMCGLCGNYNGNMNDEFQLPNKDLAPDSVTFGSAWKVPGTGEICDVGCGSANNPCLVCEDKKKGIFKSYNYCGILINAAGPFSACHSTVNVSIYFNNCIYDLCQGNGDTLILCQNIQNYVTACQDAGITLQPWRTPSFCSLPCPAHSQYQVCADICPSSCAAIMNIEECPKNCSEGCQCDDSYYLDGQECVPMESCGCFRNGKYYKANERVLDNDCTEVCTCDPITGVICQPYTCASDEKCQIKDGIMDCINTNPCKSVECRAKETCKIQDENAVCVPDYIGTCWGWGDPHYHTFDGYNYEFQGTCTYTLAMYCGNDSTLVPFIIDEKNDNRGNQAVSYVRLVNIYAYGYKISIYKGEVGRIRLNDIITNLPVTVEDGKIELFQSGLNAVLQTKFGLKVNYDWNWNLLVNVPSSYYGNMCGLCGDFNQNPNDDQKIPNGTIVSSLVEWAGSWRVDDQDLYCWNVCPGNCPACDESKKELYESEQYCGLINKAMNGAFRECYDIVNPKHFFDSCVFDVCTNEGAKQILCQALNAYAAACRKGGAKIYDWRTPAGCALPCPENSHYESCGNACPASCSDRATPSKCKLPCVETCQCNKGYVLSGDKCTPLGNCGCTYNGLYYKPNEGFWSDNSCHMYCTCDPVLGIVVCKRDKCKAKERCAVQNGILDCYPISHSTCIASGDPHYTTFDGQRYDFQGTCIYQLVGMCSNDLTLTTFTVKVQNNLRGNRAVAFTKVVTLEAYNLTISASSDYPRQIQVDGVLTALPFYFKTNKIVAYISGLHVFIKTDFNVRVTFNWISYTSVTVPDTYVSAVCGLCGNNNQNSSDDMTMKNGDIVRNPVQFGDSWKVGDVPGCTAMCNGDCPLCTEEEKQIYKNEIYCGLIVKADGPFSLCHTTVDPSSFFNDCVYDSCQYKGRYTVLCDAISTYVSECQIKGIQIQEWRSPTFCPLACPPNAHYELCGPGCPATCNGLSSPVGCDAPCADGCHCDNGFLLSGDTCVPIADCGCIYNDTYYKTGDMFYPNDLCQEQCKCGTNGDVQCHKFSCGTNEECKVENGIQGCHPKGHGKCIASGDPHYISFDGLAFDFQGTCTYILSMVCSKDPSLVKFLVTVENESYHRRNVAVTRMVLVSIYGYSITIERGMKWKVKVDEEIYKLPLILDNGNVWINQEGSNVILQTQFGLRVLYNTIYYVQVRVPSTYKGQMCGLCGNYNGDVDDEFMLPNKITSENADEFGAAWKIPIERSTCNDGCGIQCPKCESDKQSIYEREVMCGMITATDGPFQNCHSLVNPTKYFEQCVYDLCAVDGNRDVLCESLQAYVITCQEVGVKISPWRQPSFCPLTCPPNSHYELCTWTCDASCGGLAGPSTCTDTCFEGCECDSGYVFSGENCVTIDDCGCEYDGRYLKVCEAIILPDCSQKCTCQATGAVLCEKLICAEDEICTLKNGERGCFKKIGQCTITAQSDLTSFDGLSGNMVSNTATEVVSLCDLDSEDWFRMVVDFRFCSVGATTILHIFFRDVFIAVNQNKETWVNGRQVQLPITVLESVTVRTVGNVIMIEQSDKMQVHFSISGEMKITVSETLASALCGACGNFNGDNSDDLKLQDGKMANGLDEVMGYWRAQDFSGWCPAAPPE</sequence>
<dbReference type="GeneID" id="115476807"/>
<feature type="domain" description="VWFD" evidence="6">
    <location>
        <begin position="2059"/>
        <end position="2238"/>
    </location>
</feature>
<reference evidence="8" key="1">
    <citation type="submission" date="2025-08" db="UniProtKB">
        <authorList>
            <consortium name="RefSeq"/>
        </authorList>
    </citation>
    <scope>IDENTIFICATION</scope>
</reference>
<dbReference type="Pfam" id="PF01826">
    <property type="entry name" value="TIL"/>
    <property type="match status" value="6"/>
</dbReference>
<evidence type="ECO:0000256" key="2">
    <source>
        <dbReference type="ARBA" id="ARBA00022525"/>
    </source>
</evidence>
<dbReference type="InParanoid" id="A0A6P7YPQ5"/>
<dbReference type="Gene3D" id="2.10.25.10">
    <property type="entry name" value="Laminin"/>
    <property type="match status" value="6"/>
</dbReference>
<dbReference type="SUPFAM" id="SSF57567">
    <property type="entry name" value="Serine protease inhibitors"/>
    <property type="match status" value="6"/>
</dbReference>
<dbReference type="PANTHER" id="PTHR11339">
    <property type="entry name" value="EXTRACELLULAR MATRIX GLYCOPROTEIN RELATED"/>
    <property type="match status" value="1"/>
</dbReference>
<evidence type="ECO:0000256" key="3">
    <source>
        <dbReference type="ARBA" id="ARBA00022737"/>
    </source>
</evidence>
<dbReference type="GO" id="GO:0005615">
    <property type="term" value="C:extracellular space"/>
    <property type="evidence" value="ECO:0007669"/>
    <property type="project" value="TreeGrafter"/>
</dbReference>
<dbReference type="SMART" id="SM00214">
    <property type="entry name" value="VWC"/>
    <property type="match status" value="5"/>
</dbReference>
<dbReference type="InterPro" id="IPR014853">
    <property type="entry name" value="VWF/SSPO/ZAN-like_Cys-rich_dom"/>
</dbReference>
<keyword evidence="2" id="KW-0964">Secreted</keyword>
<feature type="domain" description="VWFD" evidence="6">
    <location>
        <begin position="2834"/>
        <end position="3007"/>
    </location>
</feature>
<dbReference type="Pfam" id="PF08742">
    <property type="entry name" value="C8"/>
    <property type="match status" value="6"/>
</dbReference>
<accession>A0A6P7YPQ5</accession>
<dbReference type="Pfam" id="PF12714">
    <property type="entry name" value="TILa"/>
    <property type="match status" value="5"/>
</dbReference>
<keyword evidence="4" id="KW-1015">Disulfide bond</keyword>
<dbReference type="SMART" id="SM00216">
    <property type="entry name" value="VWD"/>
    <property type="match status" value="7"/>
</dbReference>
<feature type="domain" description="VWFD" evidence="6">
    <location>
        <begin position="1668"/>
        <end position="1848"/>
    </location>
</feature>
<evidence type="ECO:0000313" key="7">
    <source>
        <dbReference type="Proteomes" id="UP000515156"/>
    </source>
</evidence>
<comment type="subcellular location">
    <subcellularLocation>
        <location evidence="1">Secreted</location>
    </subcellularLocation>
</comment>
<organism evidence="7 8">
    <name type="scientific">Microcaecilia unicolor</name>
    <dbReference type="NCBI Taxonomy" id="1415580"/>
    <lineage>
        <taxon>Eukaryota</taxon>
        <taxon>Metazoa</taxon>
        <taxon>Chordata</taxon>
        <taxon>Craniata</taxon>
        <taxon>Vertebrata</taxon>
        <taxon>Euteleostomi</taxon>
        <taxon>Amphibia</taxon>
        <taxon>Gymnophiona</taxon>
        <taxon>Siphonopidae</taxon>
        <taxon>Microcaecilia</taxon>
    </lineage>
</organism>
<evidence type="ECO:0000259" key="6">
    <source>
        <dbReference type="PROSITE" id="PS51233"/>
    </source>
</evidence>
<dbReference type="FunFam" id="2.10.25.10:FF:000055">
    <property type="entry name" value="alpha-tectorin isoform X1"/>
    <property type="match status" value="4"/>
</dbReference>
<dbReference type="InterPro" id="IPR035234">
    <property type="entry name" value="IgGFc-bd_N"/>
</dbReference>
<proteinExistence type="predicted"/>
<dbReference type="OrthoDB" id="3438930at2759"/>
<dbReference type="InterPro" id="IPR025615">
    <property type="entry name" value="TILa_dom"/>
</dbReference>